<dbReference type="GO" id="GO:0016853">
    <property type="term" value="F:isomerase activity"/>
    <property type="evidence" value="ECO:0007669"/>
    <property type="project" value="UniProtKB-KW"/>
</dbReference>
<dbReference type="SUPFAM" id="SSF51658">
    <property type="entry name" value="Xylose isomerase-like"/>
    <property type="match status" value="1"/>
</dbReference>
<organism evidence="1 2">
    <name type="scientific">Paenibacillus agaridevorans</name>
    <dbReference type="NCBI Taxonomy" id="171404"/>
    <lineage>
        <taxon>Bacteria</taxon>
        <taxon>Bacillati</taxon>
        <taxon>Bacillota</taxon>
        <taxon>Bacilli</taxon>
        <taxon>Bacillales</taxon>
        <taxon>Paenibacillaceae</taxon>
        <taxon>Paenibacillus</taxon>
    </lineage>
</organism>
<dbReference type="Gene3D" id="3.20.20.150">
    <property type="entry name" value="Divalent-metal-dependent TIM barrel enzymes"/>
    <property type="match status" value="1"/>
</dbReference>
<comment type="caution">
    <text evidence="1">The sequence shown here is derived from an EMBL/GenBank/DDBJ whole genome shotgun (WGS) entry which is preliminary data.</text>
</comment>
<evidence type="ECO:0000313" key="1">
    <source>
        <dbReference type="EMBL" id="GBG12356.1"/>
    </source>
</evidence>
<accession>A0A2R5F051</accession>
<dbReference type="AlphaFoldDB" id="A0A2R5F051"/>
<gene>
    <name evidence="1" type="ORF">PAT3040_07231</name>
</gene>
<dbReference type="Proteomes" id="UP000245202">
    <property type="component" value="Unassembled WGS sequence"/>
</dbReference>
<dbReference type="RefSeq" id="WP_108996361.1">
    <property type="nucleotide sequence ID" value="NZ_BDQX01000458.1"/>
</dbReference>
<dbReference type="EMBL" id="BDQX01000458">
    <property type="protein sequence ID" value="GBG12356.1"/>
    <property type="molecule type" value="Genomic_DNA"/>
</dbReference>
<reference evidence="1 2" key="1">
    <citation type="submission" date="2017-08" db="EMBL/GenBank/DDBJ databases">
        <title>Substantial Increase in Enzyme Production by Combined Drug-Resistance Mutations in Paenibacillus agaridevorans.</title>
        <authorList>
            <person name="Tanaka Y."/>
            <person name="Funane K."/>
            <person name="Hosaka T."/>
            <person name="Shiwa Y."/>
            <person name="Fujita N."/>
            <person name="Miyazaki T."/>
            <person name="Yoshikawa H."/>
            <person name="Murakami K."/>
            <person name="Kasahara K."/>
            <person name="Inaoka T."/>
            <person name="Hiraga Y."/>
            <person name="Ochi K."/>
        </authorList>
    </citation>
    <scope>NUCLEOTIDE SEQUENCE [LARGE SCALE GENOMIC DNA]</scope>
    <source>
        <strain evidence="1 2">T-3040</strain>
    </source>
</reference>
<keyword evidence="1" id="KW-0413">Isomerase</keyword>
<proteinExistence type="predicted"/>
<dbReference type="InterPro" id="IPR036237">
    <property type="entry name" value="Xyl_isomerase-like_sf"/>
</dbReference>
<sequence>MRLLTYQSLWGMEGTLTEKLEAAKAAGHDGVETVLPSADEATLFKETLERLDLRFIAQIHTIGDHLASFGELVERAADFRPVLINAQSARDSMSESGQDAFYEGALRIEKQFGIPVGHETHRSRPLFTPWTTARLLRQFPELKITADFSHWVNVCESHLQDQEENLSLAIERTVHIHGRIGYPQGPQVPHPAADAFQGELELFTGWWRRMLLLRKERGEAFATFTAEFGPPGYMPIHHETGAPVADLQEVNDWMTTYMKQLYKAWSL</sequence>
<protein>
    <submittedName>
        <fullName evidence="1">Xylose isomerase</fullName>
    </submittedName>
</protein>
<name>A0A2R5F051_9BACL</name>
<keyword evidence="2" id="KW-1185">Reference proteome</keyword>
<evidence type="ECO:0000313" key="2">
    <source>
        <dbReference type="Proteomes" id="UP000245202"/>
    </source>
</evidence>